<sequence>MNYQLVLIGFMGAGKTTLSQALGRANGLPVLDTDELVTQQAHMPINEIFSQEGEAGFRQREHLALLHALTSKPAIIATGGGIITQANNRQVLQSLTVPVVLLTASPAEIKRRLAGTTDRPLFKKDWPSLMAKRNGWYTASANRVLPTTGRAISELVQELQHIMEEVSIHD</sequence>
<evidence type="ECO:0000256" key="6">
    <source>
        <dbReference type="ARBA" id="ARBA00022741"/>
    </source>
</evidence>
<feature type="binding site" evidence="11">
    <location>
        <position position="133"/>
    </location>
    <ligand>
        <name>substrate</name>
    </ligand>
</feature>
<keyword evidence="5 11" id="KW-0808">Transferase</keyword>
<dbReference type="InterPro" id="IPR023000">
    <property type="entry name" value="Shikimate_kinase_CS"/>
</dbReference>
<dbReference type="PATRIC" id="fig|1423792.3.peg.2719"/>
<evidence type="ECO:0000256" key="1">
    <source>
        <dbReference type="ARBA" id="ARBA00004842"/>
    </source>
</evidence>
<evidence type="ECO:0000256" key="3">
    <source>
        <dbReference type="ARBA" id="ARBA00012154"/>
    </source>
</evidence>
<dbReference type="GO" id="GO:0009073">
    <property type="term" value="P:aromatic amino acid family biosynthetic process"/>
    <property type="evidence" value="ECO:0007669"/>
    <property type="project" value="UniProtKB-KW"/>
</dbReference>
<comment type="pathway">
    <text evidence="1 11">Metabolic intermediate biosynthesis; chorismate biosynthesis; chorismate from D-erythrose 4-phosphate and phosphoenolpyruvate: step 5/7.</text>
</comment>
<keyword evidence="11" id="KW-0963">Cytoplasm</keyword>
<dbReference type="Gene3D" id="3.40.50.300">
    <property type="entry name" value="P-loop containing nucleotide triphosphate hydrolases"/>
    <property type="match status" value="1"/>
</dbReference>
<dbReference type="EC" id="2.7.1.71" evidence="3 11"/>
<dbReference type="STRING" id="1423792.FD09_GL002667"/>
<dbReference type="Pfam" id="PF01202">
    <property type="entry name" value="SKI"/>
    <property type="match status" value="1"/>
</dbReference>
<dbReference type="EMBL" id="AZEC01000005">
    <property type="protein sequence ID" value="KRL13123.1"/>
    <property type="molecule type" value="Genomic_DNA"/>
</dbReference>
<feature type="binding site" evidence="11">
    <location>
        <begin position="12"/>
        <end position="17"/>
    </location>
    <ligand>
        <name>ATP</name>
        <dbReference type="ChEBI" id="CHEBI:30616"/>
    </ligand>
</feature>
<keyword evidence="13" id="KW-1185">Reference proteome</keyword>
<dbReference type="GO" id="GO:0005524">
    <property type="term" value="F:ATP binding"/>
    <property type="evidence" value="ECO:0007669"/>
    <property type="project" value="UniProtKB-UniRule"/>
</dbReference>
<gene>
    <name evidence="11" type="primary">aroK</name>
    <name evidence="12" type="ORF">FD09_GL002667</name>
</gene>
<evidence type="ECO:0000256" key="8">
    <source>
        <dbReference type="ARBA" id="ARBA00022840"/>
    </source>
</evidence>
<dbReference type="OrthoDB" id="9800332at2"/>
<proteinExistence type="inferred from homology"/>
<feature type="binding site" evidence="11">
    <location>
        <position position="34"/>
    </location>
    <ligand>
        <name>substrate</name>
    </ligand>
</feature>
<feature type="binding site" evidence="11">
    <location>
        <position position="58"/>
    </location>
    <ligand>
        <name>substrate</name>
    </ligand>
</feature>
<dbReference type="PRINTS" id="PR01100">
    <property type="entry name" value="SHIKIMTKNASE"/>
</dbReference>
<keyword evidence="4 11" id="KW-0028">Amino-acid biosynthesis</keyword>
<accession>A0A0R1N824</accession>
<keyword evidence="6 11" id="KW-0547">Nucleotide-binding</keyword>
<organism evidence="12 13">
    <name type="scientific">Schleiferilactobacillus perolens DSM 12744</name>
    <dbReference type="NCBI Taxonomy" id="1423792"/>
    <lineage>
        <taxon>Bacteria</taxon>
        <taxon>Bacillati</taxon>
        <taxon>Bacillota</taxon>
        <taxon>Bacilli</taxon>
        <taxon>Lactobacillales</taxon>
        <taxon>Lactobacillaceae</taxon>
        <taxon>Schleiferilactobacillus</taxon>
    </lineage>
</organism>
<keyword evidence="11" id="KW-0460">Magnesium</keyword>
<dbReference type="InterPro" id="IPR000623">
    <property type="entry name" value="Shikimate_kinase/TSH1"/>
</dbReference>
<dbReference type="GO" id="GO:0009423">
    <property type="term" value="P:chorismate biosynthetic process"/>
    <property type="evidence" value="ECO:0007669"/>
    <property type="project" value="UniProtKB-UniRule"/>
</dbReference>
<dbReference type="InterPro" id="IPR031322">
    <property type="entry name" value="Shikimate/glucono_kinase"/>
</dbReference>
<dbReference type="GO" id="GO:0004765">
    <property type="term" value="F:shikimate kinase activity"/>
    <property type="evidence" value="ECO:0007669"/>
    <property type="project" value="UniProtKB-UniRule"/>
</dbReference>
<evidence type="ECO:0000256" key="9">
    <source>
        <dbReference type="ARBA" id="ARBA00023141"/>
    </source>
</evidence>
<name>A0A0R1N824_9LACO</name>
<keyword evidence="8 11" id="KW-0067">ATP-binding</keyword>
<evidence type="ECO:0000256" key="10">
    <source>
        <dbReference type="ARBA" id="ARBA00048567"/>
    </source>
</evidence>
<keyword evidence="11" id="KW-0479">Metal-binding</keyword>
<feature type="binding site" evidence="11">
    <location>
        <position position="119"/>
    </location>
    <ligand>
        <name>ATP</name>
        <dbReference type="ChEBI" id="CHEBI:30616"/>
    </ligand>
</feature>
<evidence type="ECO:0000313" key="12">
    <source>
        <dbReference type="EMBL" id="KRL13123.1"/>
    </source>
</evidence>
<dbReference type="GO" id="GO:0000287">
    <property type="term" value="F:magnesium ion binding"/>
    <property type="evidence" value="ECO:0007669"/>
    <property type="project" value="UniProtKB-UniRule"/>
</dbReference>
<keyword evidence="7 11" id="KW-0418">Kinase</keyword>
<dbReference type="Proteomes" id="UP000051330">
    <property type="component" value="Unassembled WGS sequence"/>
</dbReference>
<evidence type="ECO:0000256" key="7">
    <source>
        <dbReference type="ARBA" id="ARBA00022777"/>
    </source>
</evidence>
<dbReference type="PANTHER" id="PTHR21087:SF16">
    <property type="entry name" value="SHIKIMATE KINASE 1, CHLOROPLASTIC"/>
    <property type="match status" value="1"/>
</dbReference>
<dbReference type="SUPFAM" id="SSF52540">
    <property type="entry name" value="P-loop containing nucleoside triphosphate hydrolases"/>
    <property type="match status" value="1"/>
</dbReference>
<comment type="cofactor">
    <cofactor evidence="11">
        <name>Mg(2+)</name>
        <dbReference type="ChEBI" id="CHEBI:18420"/>
    </cofactor>
    <text evidence="11">Binds 1 Mg(2+) ion per subunit.</text>
</comment>
<dbReference type="RefSeq" id="WP_057820162.1">
    <property type="nucleotide sequence ID" value="NZ_AZEC01000005.1"/>
</dbReference>
<feature type="binding site" evidence="11">
    <location>
        <position position="80"/>
    </location>
    <ligand>
        <name>substrate</name>
    </ligand>
</feature>
<evidence type="ECO:0000256" key="5">
    <source>
        <dbReference type="ARBA" id="ARBA00022679"/>
    </source>
</evidence>
<dbReference type="GO" id="GO:0005829">
    <property type="term" value="C:cytosol"/>
    <property type="evidence" value="ECO:0007669"/>
    <property type="project" value="TreeGrafter"/>
</dbReference>
<dbReference type="AlphaFoldDB" id="A0A0R1N824"/>
<comment type="catalytic activity">
    <reaction evidence="10 11">
        <text>shikimate + ATP = 3-phosphoshikimate + ADP + H(+)</text>
        <dbReference type="Rhea" id="RHEA:13121"/>
        <dbReference type="ChEBI" id="CHEBI:15378"/>
        <dbReference type="ChEBI" id="CHEBI:30616"/>
        <dbReference type="ChEBI" id="CHEBI:36208"/>
        <dbReference type="ChEBI" id="CHEBI:145989"/>
        <dbReference type="ChEBI" id="CHEBI:456216"/>
        <dbReference type="EC" id="2.7.1.71"/>
    </reaction>
</comment>
<feature type="binding site" evidence="11">
    <location>
        <position position="150"/>
    </location>
    <ligand>
        <name>ATP</name>
        <dbReference type="ChEBI" id="CHEBI:30616"/>
    </ligand>
</feature>
<dbReference type="InterPro" id="IPR027417">
    <property type="entry name" value="P-loop_NTPase"/>
</dbReference>
<comment type="subunit">
    <text evidence="11">Monomer.</text>
</comment>
<comment type="function">
    <text evidence="11">Catalyzes the specific phosphorylation of the 3-hydroxyl group of shikimic acid using ATP as a cosubstrate.</text>
</comment>
<dbReference type="HAMAP" id="MF_00109">
    <property type="entry name" value="Shikimate_kinase"/>
    <property type="match status" value="1"/>
</dbReference>
<protein>
    <recommendedName>
        <fullName evidence="3 11">Shikimate kinase</fullName>
        <shortName evidence="11">SK</shortName>
        <ecNumber evidence="3 11">2.7.1.71</ecNumber>
    </recommendedName>
</protein>
<dbReference type="PROSITE" id="PS01128">
    <property type="entry name" value="SHIKIMATE_KINASE"/>
    <property type="match status" value="1"/>
</dbReference>
<dbReference type="GO" id="GO:0008652">
    <property type="term" value="P:amino acid biosynthetic process"/>
    <property type="evidence" value="ECO:0007669"/>
    <property type="project" value="UniProtKB-KW"/>
</dbReference>
<evidence type="ECO:0000256" key="11">
    <source>
        <dbReference type="HAMAP-Rule" id="MF_00109"/>
    </source>
</evidence>
<evidence type="ECO:0000313" key="13">
    <source>
        <dbReference type="Proteomes" id="UP000051330"/>
    </source>
</evidence>
<comment type="caution">
    <text evidence="12">The sequence shown here is derived from an EMBL/GenBank/DDBJ whole genome shotgun (WGS) entry which is preliminary data.</text>
</comment>
<dbReference type="CDD" id="cd00464">
    <property type="entry name" value="SK"/>
    <property type="match status" value="1"/>
</dbReference>
<comment type="subcellular location">
    <subcellularLocation>
        <location evidence="11">Cytoplasm</location>
    </subcellularLocation>
</comment>
<dbReference type="UniPathway" id="UPA00053">
    <property type="reaction ID" value="UER00088"/>
</dbReference>
<comment type="similarity">
    <text evidence="2 11">Belongs to the shikimate kinase family.</text>
</comment>
<dbReference type="PANTHER" id="PTHR21087">
    <property type="entry name" value="SHIKIMATE KINASE"/>
    <property type="match status" value="1"/>
</dbReference>
<feature type="binding site" evidence="11">
    <location>
        <position position="16"/>
    </location>
    <ligand>
        <name>Mg(2+)</name>
        <dbReference type="ChEBI" id="CHEBI:18420"/>
    </ligand>
</feature>
<evidence type="ECO:0000256" key="2">
    <source>
        <dbReference type="ARBA" id="ARBA00006997"/>
    </source>
</evidence>
<reference evidence="12 13" key="1">
    <citation type="journal article" date="2015" name="Genome Announc.">
        <title>Expanding the biotechnology potential of lactobacilli through comparative genomics of 213 strains and associated genera.</title>
        <authorList>
            <person name="Sun Z."/>
            <person name="Harris H.M."/>
            <person name="McCann A."/>
            <person name="Guo C."/>
            <person name="Argimon S."/>
            <person name="Zhang W."/>
            <person name="Yang X."/>
            <person name="Jeffery I.B."/>
            <person name="Cooney J.C."/>
            <person name="Kagawa T.F."/>
            <person name="Liu W."/>
            <person name="Song Y."/>
            <person name="Salvetti E."/>
            <person name="Wrobel A."/>
            <person name="Rasinkangas P."/>
            <person name="Parkhill J."/>
            <person name="Rea M.C."/>
            <person name="O'Sullivan O."/>
            <person name="Ritari J."/>
            <person name="Douillard F.P."/>
            <person name="Paul Ross R."/>
            <person name="Yang R."/>
            <person name="Briner A.E."/>
            <person name="Felis G.E."/>
            <person name="de Vos W.M."/>
            <person name="Barrangou R."/>
            <person name="Klaenhammer T.R."/>
            <person name="Caufield P.W."/>
            <person name="Cui Y."/>
            <person name="Zhang H."/>
            <person name="O'Toole P.W."/>
        </authorList>
    </citation>
    <scope>NUCLEOTIDE SEQUENCE [LARGE SCALE GENOMIC DNA]</scope>
    <source>
        <strain evidence="12 13">DSM 12744</strain>
    </source>
</reference>
<evidence type="ECO:0000256" key="4">
    <source>
        <dbReference type="ARBA" id="ARBA00022605"/>
    </source>
</evidence>
<keyword evidence="9 11" id="KW-0057">Aromatic amino acid biosynthesis</keyword>